<accession>A0ABZ1XL77</accession>
<evidence type="ECO:0000313" key="2">
    <source>
        <dbReference type="EMBL" id="WUT84122.1"/>
    </source>
</evidence>
<sequence length="471" mass="50855">MSVHVFVGPTLPPSRIRELCPHAVVHPPVRHGDLFRLDPAAGDTVLIIDGLWHQSAPVRHKEILVLLADGGRVIGAASMGALRAAELAAYGMTGVGRIFDDFRTGALNADDEVAVLQDSDGRALTLALVNVRAALERAHADQQVTNAEAVKLLRLARAIPYARRTWAMLDRTAAQDEALADALGRLDRWRRTHPYDLKREDAEQALALIAADPGQVTASTCARQILHATIDSATEQTSSVDADGWRAQPWVTSFVRYWDAAFRPGPGRMPLLAALNHQQLYDPGFPARWRHRVLAAIAGRAATPKAGALAIANACGVNTADMRPEQLAFWLTPAEQRDLTRADALTRIMVRCARWDGAWAVWPSTWGEAAGLLGDPVAAAAAVTAAFKMNARAEAADARHSIAHLDTARISRHLAEQWRLPPSADQAERDAAARDRALRDFAGAVEVARAYYLAAVSAAGATSSDSVSRRT</sequence>
<feature type="domain" description="TfuA-like core" evidence="1">
    <location>
        <begin position="49"/>
        <end position="165"/>
    </location>
</feature>
<dbReference type="InterPro" id="IPR012924">
    <property type="entry name" value="TfuA_core"/>
</dbReference>
<gene>
    <name evidence="2" type="ORF">OG515_18950</name>
</gene>
<protein>
    <submittedName>
        <fullName evidence="2">TfuA-like protein</fullName>
    </submittedName>
</protein>
<dbReference type="RefSeq" id="WP_329400276.1">
    <property type="nucleotide sequence ID" value="NZ_CP109019.1"/>
</dbReference>
<dbReference type="Proteomes" id="UP001432060">
    <property type="component" value="Chromosome"/>
</dbReference>
<evidence type="ECO:0000259" key="1">
    <source>
        <dbReference type="Pfam" id="PF07812"/>
    </source>
</evidence>
<name>A0ABZ1XL77_9ACTN</name>
<keyword evidence="3" id="KW-1185">Reference proteome</keyword>
<evidence type="ECO:0000313" key="3">
    <source>
        <dbReference type="Proteomes" id="UP001432060"/>
    </source>
</evidence>
<proteinExistence type="predicted"/>
<organism evidence="2 3">
    <name type="scientific">Streptomyces melanogenes</name>
    <dbReference type="NCBI Taxonomy" id="67326"/>
    <lineage>
        <taxon>Bacteria</taxon>
        <taxon>Bacillati</taxon>
        <taxon>Actinomycetota</taxon>
        <taxon>Actinomycetes</taxon>
        <taxon>Kitasatosporales</taxon>
        <taxon>Streptomycetaceae</taxon>
        <taxon>Streptomyces</taxon>
    </lineage>
</organism>
<reference evidence="2" key="1">
    <citation type="submission" date="2022-10" db="EMBL/GenBank/DDBJ databases">
        <title>The complete genomes of actinobacterial strains from the NBC collection.</title>
        <authorList>
            <person name="Joergensen T.S."/>
            <person name="Alvarez Arevalo M."/>
            <person name="Sterndorff E.B."/>
            <person name="Faurdal D."/>
            <person name="Vuksanovic O."/>
            <person name="Mourched A.-S."/>
            <person name="Charusanti P."/>
            <person name="Shaw S."/>
            <person name="Blin K."/>
            <person name="Weber T."/>
        </authorList>
    </citation>
    <scope>NUCLEOTIDE SEQUENCE</scope>
    <source>
        <strain evidence="2">NBC_00668</strain>
    </source>
</reference>
<dbReference type="Pfam" id="PF07812">
    <property type="entry name" value="TfuA"/>
    <property type="match status" value="1"/>
</dbReference>
<dbReference type="EMBL" id="CP109019">
    <property type="protein sequence ID" value="WUT84122.1"/>
    <property type="molecule type" value="Genomic_DNA"/>
</dbReference>